<accession>A0A365P2C4</accession>
<dbReference type="RefSeq" id="WP_113988793.1">
    <property type="nucleotide sequence ID" value="NZ_QLST01000006.1"/>
</dbReference>
<organism evidence="6 7">
    <name type="scientific">Flavobacterium tibetense</name>
    <dbReference type="NCBI Taxonomy" id="2233533"/>
    <lineage>
        <taxon>Bacteria</taxon>
        <taxon>Pseudomonadati</taxon>
        <taxon>Bacteroidota</taxon>
        <taxon>Flavobacteriia</taxon>
        <taxon>Flavobacteriales</taxon>
        <taxon>Flavobacteriaceae</taxon>
        <taxon>Flavobacterium</taxon>
    </lineage>
</organism>
<dbReference type="CDD" id="cd09988">
    <property type="entry name" value="Formimidoylglutamase"/>
    <property type="match status" value="1"/>
</dbReference>
<dbReference type="EMBL" id="QLST01000006">
    <property type="protein sequence ID" value="RBA28612.1"/>
    <property type="molecule type" value="Genomic_DNA"/>
</dbReference>
<keyword evidence="2" id="KW-0378">Hydrolase</keyword>
<protein>
    <submittedName>
        <fullName evidence="6">Arginase</fullName>
    </submittedName>
</protein>
<dbReference type="GO" id="GO:0046872">
    <property type="term" value="F:metal ion binding"/>
    <property type="evidence" value="ECO:0007669"/>
    <property type="project" value="UniProtKB-KW"/>
</dbReference>
<dbReference type="InterPro" id="IPR023696">
    <property type="entry name" value="Ureohydrolase_dom_sf"/>
</dbReference>
<dbReference type="Pfam" id="PF00491">
    <property type="entry name" value="Arginase"/>
    <property type="match status" value="1"/>
</dbReference>
<dbReference type="AlphaFoldDB" id="A0A365P2C4"/>
<sequence>MDNIKLLSVNELARITQHRSGEVKFGEKVFTIPNNENPLDFMKNCEAQFVLFGIPEDIGVKANLGRTGTASAYESALKSLVNIQHNKFCKGNNLLILGNLEVSEEMKRAAQLTVTNKEDRKELFELVEKIDKEVSHIIHEIVKAGKIPIIIGGGHNNAYGNIKGLALAKGKPVNAVNFDAHTDFRLLEGRHSGNGFSYAFEDGFLKKYFIFGMHESFISKGVLQNIKSVSERVQYTTYEQIEVRKEKTFSNELSVALDFIKNDCFGIELDLDAIPGIYSSAMTLSGFSVQQAREYIHFFGKNKNAAYLHICEGAPDLDQTNNNHLTGKLVAYLITDFMKSKMS</sequence>
<dbReference type="PANTHER" id="PTHR11358">
    <property type="entry name" value="ARGINASE/AGMATINASE"/>
    <property type="match status" value="1"/>
</dbReference>
<dbReference type="SUPFAM" id="SSF52768">
    <property type="entry name" value="Arginase/deacetylase"/>
    <property type="match status" value="1"/>
</dbReference>
<dbReference type="InterPro" id="IPR006035">
    <property type="entry name" value="Ureohydrolase"/>
</dbReference>
<evidence type="ECO:0000313" key="6">
    <source>
        <dbReference type="EMBL" id="RBA28612.1"/>
    </source>
</evidence>
<evidence type="ECO:0000256" key="4">
    <source>
        <dbReference type="ARBA" id="ARBA00023211"/>
    </source>
</evidence>
<dbReference type="GO" id="GO:0008783">
    <property type="term" value="F:agmatinase activity"/>
    <property type="evidence" value="ECO:0007669"/>
    <property type="project" value="TreeGrafter"/>
</dbReference>
<keyword evidence="1" id="KW-0479">Metal-binding</keyword>
<dbReference type="GO" id="GO:0033389">
    <property type="term" value="P:putrescine biosynthetic process from arginine, via agmatine"/>
    <property type="evidence" value="ECO:0007669"/>
    <property type="project" value="TreeGrafter"/>
</dbReference>
<dbReference type="PROSITE" id="PS51409">
    <property type="entry name" value="ARGINASE_2"/>
    <property type="match status" value="1"/>
</dbReference>
<keyword evidence="4" id="KW-0464">Manganese</keyword>
<comment type="similarity">
    <text evidence="5">Belongs to the arginase family.</text>
</comment>
<dbReference type="Gene3D" id="3.40.800.10">
    <property type="entry name" value="Ureohydrolase domain"/>
    <property type="match status" value="1"/>
</dbReference>
<evidence type="ECO:0000256" key="2">
    <source>
        <dbReference type="ARBA" id="ARBA00022801"/>
    </source>
</evidence>
<proteinExistence type="inferred from homology"/>
<keyword evidence="3" id="KW-0369">Histidine metabolism</keyword>
<evidence type="ECO:0000256" key="3">
    <source>
        <dbReference type="ARBA" id="ARBA00022808"/>
    </source>
</evidence>
<comment type="caution">
    <text evidence="6">The sequence shown here is derived from an EMBL/GenBank/DDBJ whole genome shotgun (WGS) entry which is preliminary data.</text>
</comment>
<gene>
    <name evidence="6" type="ORF">DPN68_06250</name>
</gene>
<dbReference type="GO" id="GO:0006547">
    <property type="term" value="P:L-histidine metabolic process"/>
    <property type="evidence" value="ECO:0007669"/>
    <property type="project" value="UniProtKB-KW"/>
</dbReference>
<dbReference type="OrthoDB" id="9788689at2"/>
<evidence type="ECO:0000256" key="1">
    <source>
        <dbReference type="ARBA" id="ARBA00022723"/>
    </source>
</evidence>
<name>A0A365P2C4_9FLAO</name>
<keyword evidence="7" id="KW-1185">Reference proteome</keyword>
<dbReference type="PANTHER" id="PTHR11358:SF35">
    <property type="entry name" value="FORMIMIDOYLGLUTAMASE"/>
    <property type="match status" value="1"/>
</dbReference>
<evidence type="ECO:0000313" key="7">
    <source>
        <dbReference type="Proteomes" id="UP000253319"/>
    </source>
</evidence>
<reference evidence="6 7" key="1">
    <citation type="submission" date="2018-06" db="EMBL/GenBank/DDBJ databases">
        <title>Flavobacterium tibetense sp. nov., isolated from a wetland YonghuCo on Tibetan Plateau.</title>
        <authorList>
            <person name="Xing P."/>
            <person name="Phurbu D."/>
            <person name="Lu H."/>
        </authorList>
    </citation>
    <scope>NUCLEOTIDE SEQUENCE [LARGE SCALE GENOMIC DNA]</scope>
    <source>
        <strain evidence="6 7">YH5</strain>
    </source>
</reference>
<dbReference type="Proteomes" id="UP000253319">
    <property type="component" value="Unassembled WGS sequence"/>
</dbReference>
<evidence type="ECO:0000256" key="5">
    <source>
        <dbReference type="PROSITE-ProRule" id="PRU00742"/>
    </source>
</evidence>